<keyword evidence="3" id="KW-1185">Reference proteome</keyword>
<gene>
    <name evidence="2" type="ORF">ETSY2_34545</name>
</gene>
<name>W4LYD4_9BACT</name>
<protein>
    <recommendedName>
        <fullName evidence="1">Helix-turn-helix domain-containing protein</fullName>
    </recommendedName>
</protein>
<dbReference type="AlphaFoldDB" id="W4LYD4"/>
<dbReference type="InterPro" id="IPR041657">
    <property type="entry name" value="HTH_17"/>
</dbReference>
<dbReference type="Pfam" id="PF12728">
    <property type="entry name" value="HTH_17"/>
    <property type="match status" value="1"/>
</dbReference>
<feature type="domain" description="Helix-turn-helix" evidence="1">
    <location>
        <begin position="13"/>
        <end position="55"/>
    </location>
</feature>
<comment type="caution">
    <text evidence="2">The sequence shown here is derived from an EMBL/GenBank/DDBJ whole genome shotgun (WGS) entry which is preliminary data.</text>
</comment>
<sequence length="90" mass="10303">MSRATEMFFAAWQAADYAGLKIEAIYELLENGEIEADNIDGRWRIRKSAMDAWLDADVSEEELEQLTSKLRHVNEEQARQILKDAQSGQS</sequence>
<organism evidence="2 3">
    <name type="scientific">Candidatus Entotheonella gemina</name>
    <dbReference type="NCBI Taxonomy" id="1429439"/>
    <lineage>
        <taxon>Bacteria</taxon>
        <taxon>Pseudomonadati</taxon>
        <taxon>Nitrospinota/Tectimicrobiota group</taxon>
        <taxon>Candidatus Tectimicrobiota</taxon>
        <taxon>Candidatus Entotheonellia</taxon>
        <taxon>Candidatus Entotheonellales</taxon>
        <taxon>Candidatus Entotheonellaceae</taxon>
        <taxon>Candidatus Entotheonella</taxon>
    </lineage>
</organism>
<evidence type="ECO:0000313" key="3">
    <source>
        <dbReference type="Proteomes" id="UP000019140"/>
    </source>
</evidence>
<dbReference type="Proteomes" id="UP000019140">
    <property type="component" value="Unassembled WGS sequence"/>
</dbReference>
<dbReference type="EMBL" id="AZHX01001483">
    <property type="protein sequence ID" value="ETX02903.1"/>
    <property type="molecule type" value="Genomic_DNA"/>
</dbReference>
<proteinExistence type="predicted"/>
<evidence type="ECO:0000313" key="2">
    <source>
        <dbReference type="EMBL" id="ETX02903.1"/>
    </source>
</evidence>
<reference evidence="2 3" key="1">
    <citation type="journal article" date="2014" name="Nature">
        <title>An environmental bacterial taxon with a large and distinct metabolic repertoire.</title>
        <authorList>
            <person name="Wilson M.C."/>
            <person name="Mori T."/>
            <person name="Ruckert C."/>
            <person name="Uria A.R."/>
            <person name="Helf M.J."/>
            <person name="Takada K."/>
            <person name="Gernert C."/>
            <person name="Steffens U.A."/>
            <person name="Heycke N."/>
            <person name="Schmitt S."/>
            <person name="Rinke C."/>
            <person name="Helfrich E.J."/>
            <person name="Brachmann A.O."/>
            <person name="Gurgui C."/>
            <person name="Wakimoto T."/>
            <person name="Kracht M."/>
            <person name="Crusemann M."/>
            <person name="Hentschel U."/>
            <person name="Abe I."/>
            <person name="Matsunaga S."/>
            <person name="Kalinowski J."/>
            <person name="Takeyama H."/>
            <person name="Piel J."/>
        </authorList>
    </citation>
    <scope>NUCLEOTIDE SEQUENCE [LARGE SCALE GENOMIC DNA]</scope>
    <source>
        <strain evidence="3">TSY2</strain>
    </source>
</reference>
<evidence type="ECO:0000259" key="1">
    <source>
        <dbReference type="Pfam" id="PF12728"/>
    </source>
</evidence>
<dbReference type="GO" id="GO:0003677">
    <property type="term" value="F:DNA binding"/>
    <property type="evidence" value="ECO:0007669"/>
    <property type="project" value="InterPro"/>
</dbReference>
<dbReference type="InterPro" id="IPR010093">
    <property type="entry name" value="SinI_DNA-bd"/>
</dbReference>
<dbReference type="NCBIfam" id="TIGR01764">
    <property type="entry name" value="excise"/>
    <property type="match status" value="1"/>
</dbReference>
<dbReference type="HOGENOM" id="CLU_2463318_0_0_7"/>
<accession>W4LYD4</accession>